<proteinExistence type="inferred from homology"/>
<feature type="transmembrane region" description="Helical" evidence="5">
    <location>
        <begin position="144"/>
        <end position="168"/>
    </location>
</feature>
<evidence type="ECO:0000256" key="3">
    <source>
        <dbReference type="ARBA" id="ARBA00022989"/>
    </source>
</evidence>
<dbReference type="GO" id="GO:0005886">
    <property type="term" value="C:plasma membrane"/>
    <property type="evidence" value="ECO:0007669"/>
    <property type="project" value="UniProtKB-SubCell"/>
</dbReference>
<dbReference type="PANTHER" id="PTHR43632">
    <property type="entry name" value="PERMEASE COMPONENT OF TUNGSTATE ABC TRANSPORTER"/>
    <property type="match status" value="1"/>
</dbReference>
<feature type="transmembrane region" description="Helical" evidence="5">
    <location>
        <begin position="22"/>
        <end position="49"/>
    </location>
</feature>
<evidence type="ECO:0000256" key="2">
    <source>
        <dbReference type="ARBA" id="ARBA00022692"/>
    </source>
</evidence>
<feature type="transmembrane region" description="Helical" evidence="5">
    <location>
        <begin position="97"/>
        <end position="123"/>
    </location>
</feature>
<dbReference type="Gene3D" id="1.10.3720.10">
    <property type="entry name" value="MetI-like"/>
    <property type="match status" value="1"/>
</dbReference>
<dbReference type="AlphaFoldDB" id="A0A1F5R4L0"/>
<evidence type="ECO:0000313" key="8">
    <source>
        <dbReference type="Proteomes" id="UP000177230"/>
    </source>
</evidence>
<dbReference type="Proteomes" id="UP000177230">
    <property type="component" value="Unassembled WGS sequence"/>
</dbReference>
<dbReference type="EMBL" id="MFFM01000041">
    <property type="protein sequence ID" value="OGF09407.1"/>
    <property type="molecule type" value="Genomic_DNA"/>
</dbReference>
<dbReference type="InterPro" id="IPR000515">
    <property type="entry name" value="MetI-like"/>
</dbReference>
<keyword evidence="5" id="KW-0813">Transport</keyword>
<dbReference type="InterPro" id="IPR049783">
    <property type="entry name" value="ABC_perm_TupB-like"/>
</dbReference>
<evidence type="ECO:0000256" key="1">
    <source>
        <dbReference type="ARBA" id="ARBA00004141"/>
    </source>
</evidence>
<dbReference type="CDD" id="cd06261">
    <property type="entry name" value="TM_PBP2"/>
    <property type="match status" value="1"/>
</dbReference>
<organism evidence="7 8">
    <name type="scientific">Candidatus Edwardsbacteria bacterium GWF2_54_11</name>
    <dbReference type="NCBI Taxonomy" id="1817851"/>
    <lineage>
        <taxon>Bacteria</taxon>
        <taxon>Candidatus Edwardsiibacteriota</taxon>
    </lineage>
</organism>
<comment type="similarity">
    <text evidence="5">Belongs to the binding-protein-dependent transport system permease family.</text>
</comment>
<protein>
    <submittedName>
        <fullName evidence="7">ABC transporter permease</fullName>
    </submittedName>
</protein>
<keyword evidence="4 5" id="KW-0472">Membrane</keyword>
<accession>A0A1F5R4L0</accession>
<dbReference type="PANTHER" id="PTHR43632:SF1">
    <property type="entry name" value="PERMEASE COMPONENT OF TUNGSTATE ABC TRANSPORTER"/>
    <property type="match status" value="1"/>
</dbReference>
<feature type="transmembrane region" description="Helical" evidence="5">
    <location>
        <begin position="61"/>
        <end position="85"/>
    </location>
</feature>
<dbReference type="GO" id="GO:0055085">
    <property type="term" value="P:transmembrane transport"/>
    <property type="evidence" value="ECO:0007669"/>
    <property type="project" value="InterPro"/>
</dbReference>
<evidence type="ECO:0000259" key="6">
    <source>
        <dbReference type="PROSITE" id="PS50928"/>
    </source>
</evidence>
<keyword evidence="3 5" id="KW-1133">Transmembrane helix</keyword>
<evidence type="ECO:0000256" key="4">
    <source>
        <dbReference type="ARBA" id="ARBA00023136"/>
    </source>
</evidence>
<dbReference type="InterPro" id="IPR035906">
    <property type="entry name" value="MetI-like_sf"/>
</dbReference>
<dbReference type="Pfam" id="PF00528">
    <property type="entry name" value="BPD_transp_1"/>
    <property type="match status" value="1"/>
</dbReference>
<dbReference type="SUPFAM" id="SSF161098">
    <property type="entry name" value="MetI-like"/>
    <property type="match status" value="1"/>
</dbReference>
<dbReference type="NCBIfam" id="NF038017">
    <property type="entry name" value="ABC_perm1"/>
    <property type="match status" value="1"/>
</dbReference>
<keyword evidence="2 5" id="KW-0812">Transmembrane</keyword>
<feature type="domain" description="ABC transmembrane type-1" evidence="6">
    <location>
        <begin position="26"/>
        <end position="222"/>
    </location>
</feature>
<dbReference type="PROSITE" id="PS50928">
    <property type="entry name" value="ABC_TM1"/>
    <property type="match status" value="1"/>
</dbReference>
<gene>
    <name evidence="7" type="ORF">A2024_00500</name>
</gene>
<comment type="caution">
    <text evidence="7">The sequence shown here is derived from an EMBL/GenBank/DDBJ whole genome shotgun (WGS) entry which is preliminary data.</text>
</comment>
<sequence length="231" mass="24775">MFNLIQSMQQALGLLLKFDPEIWQIVLLSLQVSLASSLIAVVLAVPLSLAVTQNEFRGKRIVIGTVNSFIAIPAVVIGLVCYLLLSRSGPLGFWRLLYTPSAIIIAQTLLIIPLMTGLSISALQSLGHRVKETMITLGAGRWHLILGIMREVRFALAAAFITGFSRVLGETGMTMMVGGNIKGETRVMTTAIALETIKGNFELGIALGLVLLIVAIGINIVLQAVQGRAGR</sequence>
<comment type="subcellular location">
    <subcellularLocation>
        <location evidence="5">Cell membrane</location>
        <topology evidence="5">Multi-pass membrane protein</topology>
    </subcellularLocation>
    <subcellularLocation>
        <location evidence="1">Membrane</location>
        <topology evidence="1">Multi-pass membrane protein</topology>
    </subcellularLocation>
</comment>
<evidence type="ECO:0000256" key="5">
    <source>
        <dbReference type="RuleBase" id="RU363032"/>
    </source>
</evidence>
<feature type="transmembrane region" description="Helical" evidence="5">
    <location>
        <begin position="203"/>
        <end position="222"/>
    </location>
</feature>
<reference evidence="7 8" key="1">
    <citation type="journal article" date="2016" name="Nat. Commun.">
        <title>Thousands of microbial genomes shed light on interconnected biogeochemical processes in an aquifer system.</title>
        <authorList>
            <person name="Anantharaman K."/>
            <person name="Brown C.T."/>
            <person name="Hug L.A."/>
            <person name="Sharon I."/>
            <person name="Castelle C.J."/>
            <person name="Probst A.J."/>
            <person name="Thomas B.C."/>
            <person name="Singh A."/>
            <person name="Wilkins M.J."/>
            <person name="Karaoz U."/>
            <person name="Brodie E.L."/>
            <person name="Williams K.H."/>
            <person name="Hubbard S.S."/>
            <person name="Banfield J.F."/>
        </authorList>
    </citation>
    <scope>NUCLEOTIDE SEQUENCE [LARGE SCALE GENOMIC DNA]</scope>
</reference>
<name>A0A1F5R4L0_9BACT</name>
<evidence type="ECO:0000313" key="7">
    <source>
        <dbReference type="EMBL" id="OGF09407.1"/>
    </source>
</evidence>